<dbReference type="EMBL" id="CM000363">
    <property type="protein sequence ID" value="EDX09461.1"/>
    <property type="molecule type" value="Genomic_DNA"/>
</dbReference>
<gene>
    <name evidence="1" type="primary">Dsim\GD13122</name>
    <name evidence="1" type="ORF">Dsim_GD13122</name>
</gene>
<evidence type="ECO:0000313" key="1">
    <source>
        <dbReference type="EMBL" id="EDX09461.1"/>
    </source>
</evidence>
<proteinExistence type="predicted"/>
<dbReference type="Proteomes" id="UP000000304">
    <property type="component" value="Chromosome 3L"/>
</dbReference>
<dbReference type="OMA" id="HETISYV"/>
<accession>B4QJF2</accession>
<organism evidence="1 2">
    <name type="scientific">Drosophila simulans</name>
    <name type="common">Fruit fly</name>
    <dbReference type="NCBI Taxonomy" id="7240"/>
    <lineage>
        <taxon>Eukaryota</taxon>
        <taxon>Metazoa</taxon>
        <taxon>Ecdysozoa</taxon>
        <taxon>Arthropoda</taxon>
        <taxon>Hexapoda</taxon>
        <taxon>Insecta</taxon>
        <taxon>Pterygota</taxon>
        <taxon>Neoptera</taxon>
        <taxon>Endopterygota</taxon>
        <taxon>Diptera</taxon>
        <taxon>Brachycera</taxon>
        <taxon>Muscomorpha</taxon>
        <taxon>Ephydroidea</taxon>
        <taxon>Drosophilidae</taxon>
        <taxon>Drosophila</taxon>
        <taxon>Sophophora</taxon>
    </lineage>
</organism>
<dbReference type="OrthoDB" id="6375147at2759"/>
<dbReference type="AlphaFoldDB" id="B4QJF2"/>
<reference evidence="1 2" key="1">
    <citation type="journal article" date="2007" name="Nature">
        <title>Evolution of genes and genomes on the Drosophila phylogeny.</title>
        <authorList>
            <consortium name="Drosophila 12 Genomes Consortium"/>
            <person name="Clark A.G."/>
            <person name="Eisen M.B."/>
            <person name="Smith D.R."/>
            <person name="Bergman C.M."/>
            <person name="Oliver B."/>
            <person name="Markow T.A."/>
            <person name="Kaufman T.C."/>
            <person name="Kellis M."/>
            <person name="Gelbart W."/>
            <person name="Iyer V.N."/>
            <person name="Pollard D.A."/>
            <person name="Sackton T.B."/>
            <person name="Larracuente A.M."/>
            <person name="Singh N.D."/>
            <person name="Abad J.P."/>
            <person name="Abt D.N."/>
            <person name="Adryan B."/>
            <person name="Aguade M."/>
            <person name="Akashi H."/>
            <person name="Anderson W.W."/>
            <person name="Aquadro C.F."/>
            <person name="Ardell D.H."/>
            <person name="Arguello R."/>
            <person name="Artieri C.G."/>
            <person name="Barbash D.A."/>
            <person name="Barker D."/>
            <person name="Barsanti P."/>
            <person name="Batterham P."/>
            <person name="Batzoglou S."/>
            <person name="Begun D."/>
            <person name="Bhutkar A."/>
            <person name="Blanco E."/>
            <person name="Bosak S.A."/>
            <person name="Bradley R.K."/>
            <person name="Brand A.D."/>
            <person name="Brent M.R."/>
            <person name="Brooks A.N."/>
            <person name="Brown R.H."/>
            <person name="Butlin R.K."/>
            <person name="Caggese C."/>
            <person name="Calvi B.R."/>
            <person name="Bernardo de Carvalho A."/>
            <person name="Caspi A."/>
            <person name="Castrezana S."/>
            <person name="Celniker S.E."/>
            <person name="Chang J.L."/>
            <person name="Chapple C."/>
            <person name="Chatterji S."/>
            <person name="Chinwalla A."/>
            <person name="Civetta A."/>
            <person name="Clifton S.W."/>
            <person name="Comeron J.M."/>
            <person name="Costello J.C."/>
            <person name="Coyne J.A."/>
            <person name="Daub J."/>
            <person name="David R.G."/>
            <person name="Delcher A.L."/>
            <person name="Delehaunty K."/>
            <person name="Do C.B."/>
            <person name="Ebling H."/>
            <person name="Edwards K."/>
            <person name="Eickbush T."/>
            <person name="Evans J.D."/>
            <person name="Filipski A."/>
            <person name="Findeiss S."/>
            <person name="Freyhult E."/>
            <person name="Fulton L."/>
            <person name="Fulton R."/>
            <person name="Garcia A.C."/>
            <person name="Gardiner A."/>
            <person name="Garfield D.A."/>
            <person name="Garvin B.E."/>
            <person name="Gibson G."/>
            <person name="Gilbert D."/>
            <person name="Gnerre S."/>
            <person name="Godfrey J."/>
            <person name="Good R."/>
            <person name="Gotea V."/>
            <person name="Gravely B."/>
            <person name="Greenberg A.J."/>
            <person name="Griffiths-Jones S."/>
            <person name="Gross S."/>
            <person name="Guigo R."/>
            <person name="Gustafson E.A."/>
            <person name="Haerty W."/>
            <person name="Hahn M.W."/>
            <person name="Halligan D.L."/>
            <person name="Halpern A.L."/>
            <person name="Halter G.M."/>
            <person name="Han M.V."/>
            <person name="Heger A."/>
            <person name="Hillier L."/>
            <person name="Hinrichs A.S."/>
            <person name="Holmes I."/>
            <person name="Hoskins R.A."/>
            <person name="Hubisz M.J."/>
            <person name="Hultmark D."/>
            <person name="Huntley M.A."/>
            <person name="Jaffe D.B."/>
            <person name="Jagadeeshan S."/>
            <person name="Jeck W.R."/>
            <person name="Johnson J."/>
            <person name="Jones C.D."/>
            <person name="Jordan W.C."/>
            <person name="Karpen G.H."/>
            <person name="Kataoka E."/>
            <person name="Keightley P.D."/>
            <person name="Kheradpour P."/>
            <person name="Kirkness E.F."/>
            <person name="Koerich L.B."/>
            <person name="Kristiansen K."/>
            <person name="Kudrna D."/>
            <person name="Kulathinal R.J."/>
            <person name="Kumar S."/>
            <person name="Kwok R."/>
            <person name="Lander E."/>
            <person name="Langley C.H."/>
            <person name="Lapoint R."/>
            <person name="Lazzaro B.P."/>
            <person name="Lee S.J."/>
            <person name="Levesque L."/>
            <person name="Li R."/>
            <person name="Lin C.F."/>
            <person name="Lin M.F."/>
            <person name="Lindblad-Toh K."/>
            <person name="Llopart A."/>
            <person name="Long M."/>
            <person name="Low L."/>
            <person name="Lozovsky E."/>
            <person name="Lu J."/>
            <person name="Luo M."/>
            <person name="Machado C.A."/>
            <person name="Makalowski W."/>
            <person name="Marzo M."/>
            <person name="Matsuda M."/>
            <person name="Matzkin L."/>
            <person name="McAllister B."/>
            <person name="McBride C.S."/>
            <person name="McKernan B."/>
            <person name="McKernan K."/>
            <person name="Mendez-Lago M."/>
            <person name="Minx P."/>
            <person name="Mollenhauer M.U."/>
            <person name="Montooth K."/>
            <person name="Mount S.M."/>
            <person name="Mu X."/>
            <person name="Myers E."/>
            <person name="Negre B."/>
            <person name="Newfeld S."/>
            <person name="Nielsen R."/>
            <person name="Noor M.A."/>
            <person name="O'Grady P."/>
            <person name="Pachter L."/>
            <person name="Papaceit M."/>
            <person name="Parisi M.J."/>
            <person name="Parisi M."/>
            <person name="Parts L."/>
            <person name="Pedersen J.S."/>
            <person name="Pesole G."/>
            <person name="Phillippy A.M."/>
            <person name="Ponting C.P."/>
            <person name="Pop M."/>
            <person name="Porcelli D."/>
            <person name="Powell J.R."/>
            <person name="Prohaska S."/>
            <person name="Pruitt K."/>
            <person name="Puig M."/>
            <person name="Quesneville H."/>
            <person name="Ram K.R."/>
            <person name="Rand D."/>
            <person name="Rasmussen M.D."/>
            <person name="Reed L.K."/>
            <person name="Reenan R."/>
            <person name="Reily A."/>
            <person name="Remington K.A."/>
            <person name="Rieger T.T."/>
            <person name="Ritchie M.G."/>
            <person name="Robin C."/>
            <person name="Rogers Y.H."/>
            <person name="Rohde C."/>
            <person name="Rozas J."/>
            <person name="Rubenfield M.J."/>
            <person name="Ruiz A."/>
            <person name="Russo S."/>
            <person name="Salzberg S.L."/>
            <person name="Sanchez-Gracia A."/>
            <person name="Saranga D.J."/>
            <person name="Sato H."/>
            <person name="Schaeffer S.W."/>
            <person name="Schatz M.C."/>
            <person name="Schlenke T."/>
            <person name="Schwartz R."/>
            <person name="Segarra C."/>
            <person name="Singh R.S."/>
            <person name="Sirot L."/>
            <person name="Sirota M."/>
            <person name="Sisneros N.B."/>
            <person name="Smith C.D."/>
            <person name="Smith T.F."/>
            <person name="Spieth J."/>
            <person name="Stage D.E."/>
            <person name="Stark A."/>
            <person name="Stephan W."/>
            <person name="Strausberg R.L."/>
            <person name="Strempel S."/>
            <person name="Sturgill D."/>
            <person name="Sutton G."/>
            <person name="Sutton G.G."/>
            <person name="Tao W."/>
            <person name="Teichmann S."/>
            <person name="Tobari Y.N."/>
            <person name="Tomimura Y."/>
            <person name="Tsolas J.M."/>
            <person name="Valente V.L."/>
            <person name="Venter E."/>
            <person name="Venter J.C."/>
            <person name="Vicario S."/>
            <person name="Vieira F.G."/>
            <person name="Vilella A.J."/>
            <person name="Villasante A."/>
            <person name="Walenz B."/>
            <person name="Wang J."/>
            <person name="Wasserman M."/>
            <person name="Watts T."/>
            <person name="Wilson D."/>
            <person name="Wilson R.K."/>
            <person name="Wing R.A."/>
            <person name="Wolfner M.F."/>
            <person name="Wong A."/>
            <person name="Wong G.K."/>
            <person name="Wu C.I."/>
            <person name="Wu G."/>
            <person name="Yamamoto D."/>
            <person name="Yang H.P."/>
            <person name="Yang S.P."/>
            <person name="Yorke J.A."/>
            <person name="Yoshida K."/>
            <person name="Zdobnov E."/>
            <person name="Zhang P."/>
            <person name="Zhang Y."/>
            <person name="Zimin A.V."/>
            <person name="Baldwin J."/>
            <person name="Abdouelleil A."/>
            <person name="Abdulkadir J."/>
            <person name="Abebe A."/>
            <person name="Abera B."/>
            <person name="Abreu J."/>
            <person name="Acer S.C."/>
            <person name="Aftuck L."/>
            <person name="Alexander A."/>
            <person name="An P."/>
            <person name="Anderson E."/>
            <person name="Anderson S."/>
            <person name="Arachi H."/>
            <person name="Azer M."/>
            <person name="Bachantsang P."/>
            <person name="Barry A."/>
            <person name="Bayul T."/>
            <person name="Berlin A."/>
            <person name="Bessette D."/>
            <person name="Bloom T."/>
            <person name="Blye J."/>
            <person name="Boguslavskiy L."/>
            <person name="Bonnet C."/>
            <person name="Boukhgalter B."/>
            <person name="Bourzgui I."/>
            <person name="Brown A."/>
            <person name="Cahill P."/>
            <person name="Channer S."/>
            <person name="Cheshatsang Y."/>
            <person name="Chuda L."/>
            <person name="Citroen M."/>
            <person name="Collymore A."/>
            <person name="Cooke P."/>
            <person name="Costello M."/>
            <person name="D'Aco K."/>
            <person name="Daza R."/>
            <person name="De Haan G."/>
            <person name="DeGray S."/>
            <person name="DeMaso C."/>
            <person name="Dhargay N."/>
            <person name="Dooley K."/>
            <person name="Dooley E."/>
            <person name="Doricent M."/>
            <person name="Dorje P."/>
            <person name="Dorjee K."/>
            <person name="Dupes A."/>
            <person name="Elong R."/>
            <person name="Falk J."/>
            <person name="Farina A."/>
            <person name="Faro S."/>
            <person name="Ferguson D."/>
            <person name="Fisher S."/>
            <person name="Foley C.D."/>
            <person name="Franke A."/>
            <person name="Friedrich D."/>
            <person name="Gadbois L."/>
            <person name="Gearin G."/>
            <person name="Gearin C.R."/>
            <person name="Giannoukos G."/>
            <person name="Goode T."/>
            <person name="Graham J."/>
            <person name="Grandbois E."/>
            <person name="Grewal S."/>
            <person name="Gyaltsen K."/>
            <person name="Hafez N."/>
            <person name="Hagos B."/>
            <person name="Hall J."/>
            <person name="Henson C."/>
            <person name="Hollinger A."/>
            <person name="Honan T."/>
            <person name="Huard M.D."/>
            <person name="Hughes L."/>
            <person name="Hurhula B."/>
            <person name="Husby M.E."/>
            <person name="Kamat A."/>
            <person name="Kanga B."/>
            <person name="Kashin S."/>
            <person name="Khazanovich D."/>
            <person name="Kisner P."/>
            <person name="Lance K."/>
            <person name="Lara M."/>
            <person name="Lee W."/>
            <person name="Lennon N."/>
            <person name="Letendre F."/>
            <person name="LeVine R."/>
            <person name="Lipovsky A."/>
            <person name="Liu X."/>
            <person name="Liu J."/>
            <person name="Liu S."/>
            <person name="Lokyitsang T."/>
            <person name="Lokyitsang Y."/>
            <person name="Lubonja R."/>
            <person name="Lui A."/>
            <person name="MacDonald P."/>
            <person name="Magnisalis V."/>
            <person name="Maru K."/>
            <person name="Matthews C."/>
            <person name="McCusker W."/>
            <person name="McDonough S."/>
            <person name="Mehta T."/>
            <person name="Meldrim J."/>
            <person name="Meneus L."/>
            <person name="Mihai O."/>
            <person name="Mihalev A."/>
            <person name="Mihova T."/>
            <person name="Mittelman R."/>
            <person name="Mlenga V."/>
            <person name="Montmayeur A."/>
            <person name="Mulrain L."/>
            <person name="Navidi A."/>
            <person name="Naylor J."/>
            <person name="Negash T."/>
            <person name="Nguyen T."/>
            <person name="Nguyen N."/>
            <person name="Nicol R."/>
            <person name="Norbu C."/>
            <person name="Norbu N."/>
            <person name="Novod N."/>
            <person name="O'Neill B."/>
            <person name="Osman S."/>
            <person name="Markiewicz E."/>
            <person name="Oyono O.L."/>
            <person name="Patti C."/>
            <person name="Phunkhang P."/>
            <person name="Pierre F."/>
            <person name="Priest M."/>
            <person name="Raghuraman S."/>
            <person name="Rege F."/>
            <person name="Reyes R."/>
            <person name="Rise C."/>
            <person name="Rogov P."/>
            <person name="Ross K."/>
            <person name="Ryan E."/>
            <person name="Settipalli S."/>
            <person name="Shea T."/>
            <person name="Sherpa N."/>
            <person name="Shi L."/>
            <person name="Shih D."/>
            <person name="Sparrow T."/>
            <person name="Spaulding J."/>
            <person name="Stalker J."/>
            <person name="Stange-Thomann N."/>
            <person name="Stavropoulos S."/>
            <person name="Stone C."/>
            <person name="Strader C."/>
            <person name="Tesfaye S."/>
            <person name="Thomson T."/>
            <person name="Thoulutsang Y."/>
            <person name="Thoulutsang D."/>
            <person name="Topham K."/>
            <person name="Topping I."/>
            <person name="Tsamla T."/>
            <person name="Vassiliev H."/>
            <person name="Vo A."/>
            <person name="Wangchuk T."/>
            <person name="Wangdi T."/>
            <person name="Weiand M."/>
            <person name="Wilkinson J."/>
            <person name="Wilson A."/>
            <person name="Yadav S."/>
            <person name="Young G."/>
            <person name="Yu Q."/>
            <person name="Zembek L."/>
            <person name="Zhong D."/>
            <person name="Zimmer A."/>
            <person name="Zwirko Z."/>
            <person name="Jaffe D.B."/>
            <person name="Alvarez P."/>
            <person name="Brockman W."/>
            <person name="Butler J."/>
            <person name="Chin C."/>
            <person name="Gnerre S."/>
            <person name="Grabherr M."/>
            <person name="Kleber M."/>
            <person name="Mauceli E."/>
            <person name="MacCallum I."/>
        </authorList>
    </citation>
    <scope>NUCLEOTIDE SEQUENCE [LARGE SCALE GENOMIC DNA]</scope>
    <source>
        <strain evidence="2">white501</strain>
    </source>
</reference>
<dbReference type="HOGENOM" id="CLU_2111424_0_0_1"/>
<keyword evidence="2" id="KW-1185">Reference proteome</keyword>
<sequence>MNTSGDKLEPVVLGNVVALQVVDLVSRSTRTCFRPAALSPRAFSRVLSSAKAACPRQETINYSGYPWKVDLRVRHILHVKIGSGQSHSLCYGGTMGNGYFRTSQTSSSSRQREKR</sequence>
<protein>
    <submittedName>
        <fullName evidence="1">GD13122</fullName>
    </submittedName>
</protein>
<evidence type="ECO:0000313" key="2">
    <source>
        <dbReference type="Proteomes" id="UP000000304"/>
    </source>
</evidence>
<name>B4QJF2_DROSI</name>